<dbReference type="InterPro" id="IPR051035">
    <property type="entry name" value="Mito_inheritance_9"/>
</dbReference>
<dbReference type="PANTHER" id="PTHR36091">
    <property type="entry name" value="ALTERED INHERITANCE OF MITOCHONDRIA PROTEIN 9, MITOCHONDRIAL"/>
    <property type="match status" value="1"/>
</dbReference>
<dbReference type="Gene3D" id="3.30.200.20">
    <property type="entry name" value="Phosphorylase Kinase, domain 1"/>
    <property type="match status" value="1"/>
</dbReference>
<dbReference type="PANTHER" id="PTHR36091:SF2">
    <property type="entry name" value="AMINOGLYCOSIDE PHOSPHOTRANSFERASE DOMAIN-CONTAINING PROTEIN"/>
    <property type="match status" value="1"/>
</dbReference>
<sequence length="574" mass="64338">MLRLGRASSIVFKNPEASASPRLFFSASTTRSLPRHALSSMTESQNDLYDYTSGRWVYNDALRHKERKVAFNVDGLRRLAAESVNQSLTDVVSISKLAEGGFNRTFVVALRNGRQVVARIPYPMTVPNYYAVASEVATTEYQRSSGIPVPEIYGYSADSRNAAGTPYILMEFVDGPKLSEVWPSLGDEEIISVLRQLTQLESHMMSQPFPAGGSLYFTKDLEKVAPGLGVPLGDKRFCVGPDTNLALWYGRRAGLDVNRGPYHSAEAALAAAAQKEITYLKHFGKPLLPLRRERRPCYKYQEQSPSDHVENLERYLSITSSLVPRDPALSRFYIRHPDLQPNNIFVSWSPGSDCKIVSLFDWQHTSILPMFLLAGIPQRLQNHADGASQSMMPPSRPENLDEMGEAQRDGEEYRYRCRLVHYHYVASTMECNPLHYAAFTDRLYALRGRLFLHAGGPWEGESSDLKAALIQTTNKWEELTGGGVPCPLEFDAKDLDQTAVLDKELSQATCGFEFLQSSGGVGEEGWVPADNYEGAVAFFQGWKEKALAGAESAKEREEIKAHWPWDDMDEEMYM</sequence>
<dbReference type="EMBL" id="JH795878">
    <property type="protein sequence ID" value="EJT97070.1"/>
    <property type="molecule type" value="Genomic_DNA"/>
</dbReference>
<dbReference type="Proteomes" id="UP000030653">
    <property type="component" value="Unassembled WGS sequence"/>
</dbReference>
<protein>
    <submittedName>
        <fullName evidence="1">Uncharacterized protein</fullName>
    </submittedName>
</protein>
<dbReference type="GeneID" id="63692499"/>
<reference evidence="1 2" key="1">
    <citation type="journal article" date="2012" name="Science">
        <title>The Paleozoic origin of enzymatic lignin decomposition reconstructed from 31 fungal genomes.</title>
        <authorList>
            <person name="Floudas D."/>
            <person name="Binder M."/>
            <person name="Riley R."/>
            <person name="Barry K."/>
            <person name="Blanchette R.A."/>
            <person name="Henrissat B."/>
            <person name="Martinez A.T."/>
            <person name="Otillar R."/>
            <person name="Spatafora J.W."/>
            <person name="Yadav J.S."/>
            <person name="Aerts A."/>
            <person name="Benoit I."/>
            <person name="Boyd A."/>
            <person name="Carlson A."/>
            <person name="Copeland A."/>
            <person name="Coutinho P.M."/>
            <person name="de Vries R.P."/>
            <person name="Ferreira P."/>
            <person name="Findley K."/>
            <person name="Foster B."/>
            <person name="Gaskell J."/>
            <person name="Glotzer D."/>
            <person name="Gorecki P."/>
            <person name="Heitman J."/>
            <person name="Hesse C."/>
            <person name="Hori C."/>
            <person name="Igarashi K."/>
            <person name="Jurgens J.A."/>
            <person name="Kallen N."/>
            <person name="Kersten P."/>
            <person name="Kohler A."/>
            <person name="Kuees U."/>
            <person name="Kumar T.K.A."/>
            <person name="Kuo A."/>
            <person name="LaButti K."/>
            <person name="Larrondo L.F."/>
            <person name="Lindquist E."/>
            <person name="Ling A."/>
            <person name="Lombard V."/>
            <person name="Lucas S."/>
            <person name="Lundell T."/>
            <person name="Martin R."/>
            <person name="McLaughlin D.J."/>
            <person name="Morgenstern I."/>
            <person name="Morin E."/>
            <person name="Murat C."/>
            <person name="Nagy L.G."/>
            <person name="Nolan M."/>
            <person name="Ohm R.A."/>
            <person name="Patyshakuliyeva A."/>
            <person name="Rokas A."/>
            <person name="Ruiz-Duenas F.J."/>
            <person name="Sabat G."/>
            <person name="Salamov A."/>
            <person name="Samejima M."/>
            <person name="Schmutz J."/>
            <person name="Slot J.C."/>
            <person name="St John F."/>
            <person name="Stenlid J."/>
            <person name="Sun H."/>
            <person name="Sun S."/>
            <person name="Syed K."/>
            <person name="Tsang A."/>
            <person name="Wiebenga A."/>
            <person name="Young D."/>
            <person name="Pisabarro A."/>
            <person name="Eastwood D.C."/>
            <person name="Martin F."/>
            <person name="Cullen D."/>
            <person name="Grigoriev I.V."/>
            <person name="Hibbett D.S."/>
        </authorList>
    </citation>
    <scope>NUCLEOTIDE SEQUENCE [LARGE SCALE GENOMIC DNA]</scope>
    <source>
        <strain evidence="1 2">DJM-731 SS1</strain>
    </source>
</reference>
<dbReference type="RefSeq" id="XP_040623968.1">
    <property type="nucleotide sequence ID" value="XM_040777437.1"/>
</dbReference>
<dbReference type="AlphaFoldDB" id="M5FN98"/>
<name>M5FN98_DACPD</name>
<accession>M5FN98</accession>
<proteinExistence type="predicted"/>
<gene>
    <name evidence="1" type="ORF">DACRYDRAFT_97248</name>
</gene>
<organism evidence="1 2">
    <name type="scientific">Dacryopinax primogenitus (strain DJM 731)</name>
    <name type="common">Brown rot fungus</name>
    <dbReference type="NCBI Taxonomy" id="1858805"/>
    <lineage>
        <taxon>Eukaryota</taxon>
        <taxon>Fungi</taxon>
        <taxon>Dikarya</taxon>
        <taxon>Basidiomycota</taxon>
        <taxon>Agaricomycotina</taxon>
        <taxon>Dacrymycetes</taxon>
        <taxon>Dacrymycetales</taxon>
        <taxon>Dacrymycetaceae</taxon>
        <taxon>Dacryopinax</taxon>
    </lineage>
</organism>
<evidence type="ECO:0000313" key="2">
    <source>
        <dbReference type="Proteomes" id="UP000030653"/>
    </source>
</evidence>
<dbReference type="HOGENOM" id="CLU_019189_9_1_1"/>
<dbReference type="OMA" id="LESAMMS"/>
<dbReference type="OrthoDB" id="2831558at2759"/>
<keyword evidence="2" id="KW-1185">Reference proteome</keyword>
<evidence type="ECO:0000313" key="1">
    <source>
        <dbReference type="EMBL" id="EJT97070.1"/>
    </source>
</evidence>
<dbReference type="STRING" id="1858805.M5FN98"/>
<dbReference type="SUPFAM" id="SSF56112">
    <property type="entry name" value="Protein kinase-like (PK-like)"/>
    <property type="match status" value="1"/>
</dbReference>
<dbReference type="InterPro" id="IPR011009">
    <property type="entry name" value="Kinase-like_dom_sf"/>
</dbReference>
<dbReference type="GO" id="GO:0005739">
    <property type="term" value="C:mitochondrion"/>
    <property type="evidence" value="ECO:0007669"/>
    <property type="project" value="TreeGrafter"/>
</dbReference>